<gene>
    <name evidence="1" type="ORF">ATK30_1564</name>
</gene>
<protein>
    <submittedName>
        <fullName evidence="1">Uncharacterized protein</fullName>
    </submittedName>
</protein>
<name>A0A2N3WAA9_9PSEU</name>
<keyword evidence="2" id="KW-1185">Reference proteome</keyword>
<evidence type="ECO:0000313" key="2">
    <source>
        <dbReference type="Proteomes" id="UP000233750"/>
    </source>
</evidence>
<accession>A0A2N3WAA9</accession>
<dbReference type="AlphaFoldDB" id="A0A2N3WAA9"/>
<proteinExistence type="predicted"/>
<dbReference type="Proteomes" id="UP000233750">
    <property type="component" value="Unassembled WGS sequence"/>
</dbReference>
<evidence type="ECO:0000313" key="1">
    <source>
        <dbReference type="EMBL" id="PKV90813.1"/>
    </source>
</evidence>
<dbReference type="EMBL" id="PJMY01000003">
    <property type="protein sequence ID" value="PKV90813.1"/>
    <property type="molecule type" value="Genomic_DNA"/>
</dbReference>
<reference evidence="1 2" key="1">
    <citation type="submission" date="2017-12" db="EMBL/GenBank/DDBJ databases">
        <title>Sequencing the genomes of 1000 Actinobacteria strains.</title>
        <authorList>
            <person name="Klenk H.-P."/>
        </authorList>
    </citation>
    <scope>NUCLEOTIDE SEQUENCE [LARGE SCALE GENOMIC DNA]</scope>
    <source>
        <strain evidence="1 2">DSM 45165</strain>
    </source>
</reference>
<comment type="caution">
    <text evidence="1">The sequence shown here is derived from an EMBL/GenBank/DDBJ whole genome shotgun (WGS) entry which is preliminary data.</text>
</comment>
<sequence length="50" mass="5613">MAFPQGLLDSLRRAPEGWAAQVAVQALGLGCFRWGRRSLPRMRNRCLVEA</sequence>
<organism evidence="1 2">
    <name type="scientific">Amycolatopsis echigonensis</name>
    <dbReference type="NCBI Taxonomy" id="2576905"/>
    <lineage>
        <taxon>Bacteria</taxon>
        <taxon>Bacillati</taxon>
        <taxon>Actinomycetota</taxon>
        <taxon>Actinomycetes</taxon>
        <taxon>Pseudonocardiales</taxon>
        <taxon>Pseudonocardiaceae</taxon>
        <taxon>Amycolatopsis</taxon>
    </lineage>
</organism>